<sequence length="75" mass="8346">MSVIDSSDLAIDLEALTSGKLTLQQALFQQIRNRILKGFWPSNAKLPSTRLLASQLKISRNTVIQTYEQLVAEAT</sequence>
<evidence type="ECO:0000313" key="6">
    <source>
        <dbReference type="EMBL" id="GAL35957.1"/>
    </source>
</evidence>
<dbReference type="InterPro" id="IPR000524">
    <property type="entry name" value="Tscrpt_reg_HTH_GntR"/>
</dbReference>
<evidence type="ECO:0000313" key="7">
    <source>
        <dbReference type="Proteomes" id="UP000029224"/>
    </source>
</evidence>
<proteinExistence type="predicted"/>
<evidence type="ECO:0000259" key="5">
    <source>
        <dbReference type="PROSITE" id="PS50949"/>
    </source>
</evidence>
<comment type="caution">
    <text evidence="6">The sequence shown here is derived from an EMBL/GenBank/DDBJ whole genome shotgun (WGS) entry which is preliminary data.</text>
</comment>
<keyword evidence="3" id="KW-0238">DNA-binding</keyword>
<dbReference type="InterPro" id="IPR051446">
    <property type="entry name" value="HTH_trans_reg/aminotransferase"/>
</dbReference>
<evidence type="ECO:0000256" key="2">
    <source>
        <dbReference type="ARBA" id="ARBA00023015"/>
    </source>
</evidence>
<dbReference type="Proteomes" id="UP000029224">
    <property type="component" value="Unassembled WGS sequence"/>
</dbReference>
<keyword evidence="7" id="KW-1185">Reference proteome</keyword>
<dbReference type="Gene3D" id="1.10.10.10">
    <property type="entry name" value="Winged helix-like DNA-binding domain superfamily/Winged helix DNA-binding domain"/>
    <property type="match status" value="1"/>
</dbReference>
<dbReference type="PANTHER" id="PTHR46577">
    <property type="entry name" value="HTH-TYPE TRANSCRIPTIONAL REGULATORY PROTEIN GABR"/>
    <property type="match status" value="1"/>
</dbReference>
<accession>A0A090TYM6</accession>
<keyword evidence="1" id="KW-0663">Pyridoxal phosphate</keyword>
<dbReference type="InterPro" id="IPR036388">
    <property type="entry name" value="WH-like_DNA-bd_sf"/>
</dbReference>
<keyword evidence="2" id="KW-0805">Transcription regulation</keyword>
<protein>
    <submittedName>
        <fullName evidence="6">Predicted transcriptional regulator of pyridoxine metabolism</fullName>
    </submittedName>
</protein>
<dbReference type="GO" id="GO:0003700">
    <property type="term" value="F:DNA-binding transcription factor activity"/>
    <property type="evidence" value="ECO:0007669"/>
    <property type="project" value="InterPro"/>
</dbReference>
<dbReference type="PANTHER" id="PTHR46577:SF1">
    <property type="entry name" value="HTH-TYPE TRANSCRIPTIONAL REGULATORY PROTEIN GABR"/>
    <property type="match status" value="1"/>
</dbReference>
<feature type="domain" description="HTH gntR-type" evidence="5">
    <location>
        <begin position="21"/>
        <end position="75"/>
    </location>
</feature>
<keyword evidence="4" id="KW-0804">Transcription</keyword>
<dbReference type="InterPro" id="IPR036390">
    <property type="entry name" value="WH_DNA-bd_sf"/>
</dbReference>
<dbReference type="Pfam" id="PF00392">
    <property type="entry name" value="GntR"/>
    <property type="match status" value="1"/>
</dbReference>
<name>A0A090TYM6_9VIBR</name>
<evidence type="ECO:0000256" key="1">
    <source>
        <dbReference type="ARBA" id="ARBA00022898"/>
    </source>
</evidence>
<organism evidence="6 7">
    <name type="scientific">Vibrio maritimus</name>
    <dbReference type="NCBI Taxonomy" id="990268"/>
    <lineage>
        <taxon>Bacteria</taxon>
        <taxon>Pseudomonadati</taxon>
        <taxon>Pseudomonadota</taxon>
        <taxon>Gammaproteobacteria</taxon>
        <taxon>Vibrionales</taxon>
        <taxon>Vibrionaceae</taxon>
        <taxon>Vibrio</taxon>
    </lineage>
</organism>
<dbReference type="SUPFAM" id="SSF46785">
    <property type="entry name" value="Winged helix' DNA-binding domain"/>
    <property type="match status" value="1"/>
</dbReference>
<dbReference type="SMART" id="SM00345">
    <property type="entry name" value="HTH_GNTR"/>
    <property type="match status" value="1"/>
</dbReference>
<evidence type="ECO:0000256" key="4">
    <source>
        <dbReference type="ARBA" id="ARBA00023163"/>
    </source>
</evidence>
<reference evidence="6 7" key="2">
    <citation type="submission" date="2014-09" db="EMBL/GenBank/DDBJ databases">
        <authorList>
            <consortium name="NBRP consortium"/>
            <person name="Sawabe T."/>
            <person name="Meirelles P."/>
            <person name="Nakanishi M."/>
            <person name="Sayaka M."/>
            <person name="Hattori M."/>
            <person name="Ohkuma M."/>
        </authorList>
    </citation>
    <scope>NUCLEOTIDE SEQUENCE [LARGE SCALE GENOMIC DNA]</scope>
    <source>
        <strain evidence="6 7">JCM 19240</strain>
    </source>
</reference>
<dbReference type="CDD" id="cd07377">
    <property type="entry name" value="WHTH_GntR"/>
    <property type="match status" value="1"/>
</dbReference>
<dbReference type="AlphaFoldDB" id="A0A090TYM6"/>
<reference evidence="6 7" key="1">
    <citation type="submission" date="2014-09" db="EMBL/GenBank/DDBJ databases">
        <title>Vibrio maritimus JCM 19240. (C210) whole genome shotgun sequence.</title>
        <authorList>
            <person name="Sawabe T."/>
            <person name="Meirelles P."/>
            <person name="Nakanishi M."/>
            <person name="Sayaka M."/>
            <person name="Hattori M."/>
            <person name="Ohkuma M."/>
        </authorList>
    </citation>
    <scope>NUCLEOTIDE SEQUENCE [LARGE SCALE GENOMIC DNA]</scope>
    <source>
        <strain evidence="6 7">JCM 19240</strain>
    </source>
</reference>
<dbReference type="GO" id="GO:0003677">
    <property type="term" value="F:DNA binding"/>
    <property type="evidence" value="ECO:0007669"/>
    <property type="project" value="UniProtKB-KW"/>
</dbReference>
<dbReference type="PROSITE" id="PS50949">
    <property type="entry name" value="HTH_GNTR"/>
    <property type="match status" value="1"/>
</dbReference>
<dbReference type="EMBL" id="BBMT01000008">
    <property type="protein sequence ID" value="GAL35957.1"/>
    <property type="molecule type" value="Genomic_DNA"/>
</dbReference>
<gene>
    <name evidence="6" type="ORF">JCM19240_4892</name>
</gene>
<evidence type="ECO:0000256" key="3">
    <source>
        <dbReference type="ARBA" id="ARBA00023125"/>
    </source>
</evidence>